<dbReference type="CDD" id="cd16914">
    <property type="entry name" value="EcfT"/>
    <property type="match status" value="1"/>
</dbReference>
<gene>
    <name evidence="7" type="ORF">ACFFN1_02895</name>
</gene>
<keyword evidence="5 6" id="KW-0472">Membrane</keyword>
<dbReference type="RefSeq" id="WP_376838430.1">
    <property type="nucleotide sequence ID" value="NZ_JBHMAU010000025.1"/>
</dbReference>
<keyword evidence="4 6" id="KW-1133">Transmembrane helix</keyword>
<keyword evidence="8" id="KW-1185">Reference proteome</keyword>
<dbReference type="PANTHER" id="PTHR34857:SF2">
    <property type="entry name" value="SLL0384 PROTEIN"/>
    <property type="match status" value="1"/>
</dbReference>
<evidence type="ECO:0000256" key="2">
    <source>
        <dbReference type="ARBA" id="ARBA00022475"/>
    </source>
</evidence>
<dbReference type="Proteomes" id="UP001589707">
    <property type="component" value="Unassembled WGS sequence"/>
</dbReference>
<dbReference type="InterPro" id="IPR003339">
    <property type="entry name" value="ABC/ECF_trnsptr_transmembrane"/>
</dbReference>
<organism evidence="7 8">
    <name type="scientific">Brevibacterium otitidis</name>
    <dbReference type="NCBI Taxonomy" id="53364"/>
    <lineage>
        <taxon>Bacteria</taxon>
        <taxon>Bacillati</taxon>
        <taxon>Actinomycetota</taxon>
        <taxon>Actinomycetes</taxon>
        <taxon>Micrococcales</taxon>
        <taxon>Brevibacteriaceae</taxon>
        <taxon>Brevibacterium</taxon>
    </lineage>
</organism>
<dbReference type="EMBL" id="JBHMAU010000025">
    <property type="protein sequence ID" value="MFB9775364.1"/>
    <property type="molecule type" value="Genomic_DNA"/>
</dbReference>
<accession>A0ABV5WYW2</accession>
<name>A0ABV5WYW2_9MICO</name>
<comment type="subcellular location">
    <subcellularLocation>
        <location evidence="1">Membrane</location>
        <topology evidence="1">Multi-pass membrane protein</topology>
    </subcellularLocation>
</comment>
<dbReference type="InterPro" id="IPR051611">
    <property type="entry name" value="ECF_transporter_component"/>
</dbReference>
<evidence type="ECO:0000256" key="3">
    <source>
        <dbReference type="ARBA" id="ARBA00022692"/>
    </source>
</evidence>
<comment type="caution">
    <text evidence="7">The sequence shown here is derived from an EMBL/GenBank/DDBJ whole genome shotgun (WGS) entry which is preliminary data.</text>
</comment>
<feature type="transmembrane region" description="Helical" evidence="6">
    <location>
        <begin position="81"/>
        <end position="103"/>
    </location>
</feature>
<dbReference type="PANTHER" id="PTHR34857">
    <property type="entry name" value="SLL0384 PROTEIN"/>
    <property type="match status" value="1"/>
</dbReference>
<keyword evidence="2" id="KW-1003">Cell membrane</keyword>
<evidence type="ECO:0000256" key="6">
    <source>
        <dbReference type="SAM" id="Phobius"/>
    </source>
</evidence>
<evidence type="ECO:0000313" key="8">
    <source>
        <dbReference type="Proteomes" id="UP001589707"/>
    </source>
</evidence>
<protein>
    <submittedName>
        <fullName evidence="7">Energy-coupling factor transporter transmembrane component T</fullName>
    </submittedName>
</protein>
<evidence type="ECO:0000256" key="1">
    <source>
        <dbReference type="ARBA" id="ARBA00004141"/>
    </source>
</evidence>
<sequence>MQRRLGNADPRTKLGLLMVLGILALMPGPAAVAAAIFVLCAAGLAWFRSWGMLAGLTAAYIGLSAAGAGLVLLAHPVATTIGVGLLVAAKYTLPVGLALVFYASTRGSELIAGLRALRLPEALVLPVAVTYRFIPTVAAEGRAIIAAIRLRGGSRLGPLTALEYVLAPLITSVLRIGDELTAASLTRGLGARRPADGTAVRPTSIAPIGFTGADLLWAGLGLIPAALMLTV</sequence>
<reference evidence="7 8" key="1">
    <citation type="submission" date="2024-09" db="EMBL/GenBank/DDBJ databases">
        <authorList>
            <person name="Sun Q."/>
            <person name="Mori K."/>
        </authorList>
    </citation>
    <scope>NUCLEOTIDE SEQUENCE [LARGE SCALE GENOMIC DNA]</scope>
    <source>
        <strain evidence="7 8">JCM 11683</strain>
    </source>
</reference>
<dbReference type="Pfam" id="PF02361">
    <property type="entry name" value="CbiQ"/>
    <property type="match status" value="1"/>
</dbReference>
<keyword evidence="3 6" id="KW-0812">Transmembrane</keyword>
<evidence type="ECO:0000256" key="5">
    <source>
        <dbReference type="ARBA" id="ARBA00023136"/>
    </source>
</evidence>
<feature type="transmembrane region" description="Helical" evidence="6">
    <location>
        <begin position="50"/>
        <end position="74"/>
    </location>
</feature>
<proteinExistence type="predicted"/>
<evidence type="ECO:0000313" key="7">
    <source>
        <dbReference type="EMBL" id="MFB9775364.1"/>
    </source>
</evidence>
<evidence type="ECO:0000256" key="4">
    <source>
        <dbReference type="ARBA" id="ARBA00022989"/>
    </source>
</evidence>